<dbReference type="InterPro" id="IPR050567">
    <property type="entry name" value="Mitochondrial_Carrier"/>
</dbReference>
<organism evidence="12 13">
    <name type="scientific">Stichopus japonicus</name>
    <name type="common">Sea cucumber</name>
    <dbReference type="NCBI Taxonomy" id="307972"/>
    <lineage>
        <taxon>Eukaryota</taxon>
        <taxon>Metazoa</taxon>
        <taxon>Echinodermata</taxon>
        <taxon>Eleutherozoa</taxon>
        <taxon>Echinozoa</taxon>
        <taxon>Holothuroidea</taxon>
        <taxon>Aspidochirotacea</taxon>
        <taxon>Aspidochirotida</taxon>
        <taxon>Stichopodidae</taxon>
        <taxon>Apostichopus</taxon>
    </lineage>
</organism>
<evidence type="ECO:0000256" key="11">
    <source>
        <dbReference type="SAM" id="SignalP"/>
    </source>
</evidence>
<dbReference type="Gene3D" id="1.50.40.10">
    <property type="entry name" value="Mitochondrial carrier domain"/>
    <property type="match status" value="1"/>
</dbReference>
<dbReference type="PANTHER" id="PTHR45624:SF61">
    <property type="entry name" value="MITOCHONDRIAL BASIC AMINO ACIDS TRANSPORTER"/>
    <property type="match status" value="1"/>
</dbReference>
<feature type="repeat" description="Solcar" evidence="9">
    <location>
        <begin position="122"/>
        <end position="214"/>
    </location>
</feature>
<comment type="subcellular location">
    <subcellularLocation>
        <location evidence="1">Mitochondrion membrane</location>
        <topology evidence="1">Multi-pass membrane protein</topology>
    </subcellularLocation>
</comment>
<dbReference type="EMBL" id="MRZV01001100">
    <property type="protein sequence ID" value="PIK40634.1"/>
    <property type="molecule type" value="Genomic_DNA"/>
</dbReference>
<evidence type="ECO:0000256" key="1">
    <source>
        <dbReference type="ARBA" id="ARBA00004225"/>
    </source>
</evidence>
<evidence type="ECO:0000256" key="5">
    <source>
        <dbReference type="ARBA" id="ARBA00022737"/>
    </source>
</evidence>
<dbReference type="InterPro" id="IPR023395">
    <property type="entry name" value="MCP_dom_sf"/>
</dbReference>
<evidence type="ECO:0000256" key="8">
    <source>
        <dbReference type="ARBA" id="ARBA00023136"/>
    </source>
</evidence>
<comment type="caution">
    <text evidence="12">The sequence shown here is derived from an EMBL/GenBank/DDBJ whole genome shotgun (WGS) entry which is preliminary data.</text>
</comment>
<dbReference type="Proteomes" id="UP000230750">
    <property type="component" value="Unassembled WGS sequence"/>
</dbReference>
<keyword evidence="6" id="KW-1133">Transmembrane helix</keyword>
<keyword evidence="13" id="KW-1185">Reference proteome</keyword>
<feature type="chain" id="PRO_5013688103" evidence="11">
    <location>
        <begin position="17"/>
        <end position="214"/>
    </location>
</feature>
<evidence type="ECO:0000256" key="7">
    <source>
        <dbReference type="ARBA" id="ARBA00023128"/>
    </source>
</evidence>
<evidence type="ECO:0000256" key="10">
    <source>
        <dbReference type="RuleBase" id="RU000488"/>
    </source>
</evidence>
<sequence>MLSLTFINALVFGVQANVMRLFDTRPCSATGRRVPRPEAIQSVIAGQWNLPRSVCRWKVSERWRRANIRIITGQSTLCRRSSIRKGSGDFIGYMCTLLRDSPAFGFYFVSYEAMCRQFAKYSEHVMSVLDSYSSREVSVGVVLVLDLRPGRGQDAATSRRDQRAARYSGAVDVIKQTFRDEGLRGFYRGLGITLVRAVPRQCDYFYRGAVHLRF</sequence>
<keyword evidence="8 9" id="KW-0472">Membrane</keyword>
<keyword evidence="5" id="KW-0677">Repeat</keyword>
<comment type="similarity">
    <text evidence="2 10">Belongs to the mitochondrial carrier (TC 2.A.29) family.</text>
</comment>
<evidence type="ECO:0000313" key="13">
    <source>
        <dbReference type="Proteomes" id="UP000230750"/>
    </source>
</evidence>
<evidence type="ECO:0000256" key="3">
    <source>
        <dbReference type="ARBA" id="ARBA00022448"/>
    </source>
</evidence>
<dbReference type="GO" id="GO:1990575">
    <property type="term" value="P:mitochondrial L-ornithine transmembrane transport"/>
    <property type="evidence" value="ECO:0007669"/>
    <property type="project" value="TreeGrafter"/>
</dbReference>
<dbReference type="SUPFAM" id="SSF103506">
    <property type="entry name" value="Mitochondrial carrier"/>
    <property type="match status" value="1"/>
</dbReference>
<dbReference type="PANTHER" id="PTHR45624">
    <property type="entry name" value="MITOCHONDRIAL BASIC AMINO ACIDS TRANSPORTER-RELATED"/>
    <property type="match status" value="1"/>
</dbReference>
<dbReference type="PROSITE" id="PS50920">
    <property type="entry name" value="SOLCAR"/>
    <property type="match status" value="1"/>
</dbReference>
<evidence type="ECO:0000256" key="9">
    <source>
        <dbReference type="PROSITE-ProRule" id="PRU00282"/>
    </source>
</evidence>
<dbReference type="OrthoDB" id="193856at2759"/>
<evidence type="ECO:0000256" key="6">
    <source>
        <dbReference type="ARBA" id="ARBA00022989"/>
    </source>
</evidence>
<dbReference type="GO" id="GO:0005289">
    <property type="term" value="F:high-affinity L-arginine transmembrane transporter activity"/>
    <property type="evidence" value="ECO:0007669"/>
    <property type="project" value="TreeGrafter"/>
</dbReference>
<dbReference type="GO" id="GO:0031966">
    <property type="term" value="C:mitochondrial membrane"/>
    <property type="evidence" value="ECO:0007669"/>
    <property type="project" value="UniProtKB-SubCell"/>
</dbReference>
<proteinExistence type="inferred from homology"/>
<feature type="signal peptide" evidence="11">
    <location>
        <begin position="1"/>
        <end position="16"/>
    </location>
</feature>
<keyword evidence="3 10" id="KW-0813">Transport</keyword>
<protein>
    <submittedName>
        <fullName evidence="12">Putative mitochondrial basic amino acids transporter</fullName>
    </submittedName>
</protein>
<gene>
    <name evidence="12" type="ORF">BSL78_22511</name>
</gene>
<evidence type="ECO:0000256" key="2">
    <source>
        <dbReference type="ARBA" id="ARBA00006375"/>
    </source>
</evidence>
<evidence type="ECO:0000256" key="4">
    <source>
        <dbReference type="ARBA" id="ARBA00022692"/>
    </source>
</evidence>
<keyword evidence="7" id="KW-0496">Mitochondrion</keyword>
<keyword evidence="11" id="KW-0732">Signal</keyword>
<dbReference type="Pfam" id="PF00153">
    <property type="entry name" value="Mito_carr"/>
    <property type="match status" value="1"/>
</dbReference>
<accession>A0A2G8JY32</accession>
<reference evidence="12 13" key="1">
    <citation type="journal article" date="2017" name="PLoS Biol.">
        <title>The sea cucumber genome provides insights into morphological evolution and visceral regeneration.</title>
        <authorList>
            <person name="Zhang X."/>
            <person name="Sun L."/>
            <person name="Yuan J."/>
            <person name="Sun Y."/>
            <person name="Gao Y."/>
            <person name="Zhang L."/>
            <person name="Li S."/>
            <person name="Dai H."/>
            <person name="Hamel J.F."/>
            <person name="Liu C."/>
            <person name="Yu Y."/>
            <person name="Liu S."/>
            <person name="Lin W."/>
            <person name="Guo K."/>
            <person name="Jin S."/>
            <person name="Xu P."/>
            <person name="Storey K.B."/>
            <person name="Huan P."/>
            <person name="Zhang T."/>
            <person name="Zhou Y."/>
            <person name="Zhang J."/>
            <person name="Lin C."/>
            <person name="Li X."/>
            <person name="Xing L."/>
            <person name="Huo D."/>
            <person name="Sun M."/>
            <person name="Wang L."/>
            <person name="Mercier A."/>
            <person name="Li F."/>
            <person name="Yang H."/>
            <person name="Xiang J."/>
        </authorList>
    </citation>
    <scope>NUCLEOTIDE SEQUENCE [LARGE SCALE GENOMIC DNA]</scope>
    <source>
        <strain evidence="12">Shaxun</strain>
        <tissue evidence="12">Muscle</tissue>
    </source>
</reference>
<dbReference type="AlphaFoldDB" id="A0A2G8JY32"/>
<name>A0A2G8JY32_STIJA</name>
<keyword evidence="4 9" id="KW-0812">Transmembrane</keyword>
<evidence type="ECO:0000313" key="12">
    <source>
        <dbReference type="EMBL" id="PIK40634.1"/>
    </source>
</evidence>
<dbReference type="InterPro" id="IPR018108">
    <property type="entry name" value="MCP_transmembrane"/>
</dbReference>